<sequence length="186" mass="20607">MVAMMGSVPDRSRRSWPALLRHRNLLVLAVVQGLCASWFLFDILMEVGDIWRNPWHQIPEVTAVILLCVGTVLSVRQITSVLRRSDAIEARLQTASQAFRALLEETFDDWGITDAERDVAILTLKGLSISEIAEARGTRPGTVRAQSAAIYRKAGVSNRLQLMSLFMDDLTAGLVLTTPAESDTTR</sequence>
<keyword evidence="1" id="KW-0472">Membrane</keyword>
<dbReference type="InterPro" id="IPR036388">
    <property type="entry name" value="WH-like_DNA-bd_sf"/>
</dbReference>
<dbReference type="EMBL" id="JACHFM010000003">
    <property type="protein sequence ID" value="MBB5223098.1"/>
    <property type="molecule type" value="Genomic_DNA"/>
</dbReference>
<evidence type="ECO:0000256" key="1">
    <source>
        <dbReference type="SAM" id="Phobius"/>
    </source>
</evidence>
<keyword evidence="1" id="KW-0812">Transmembrane</keyword>
<feature type="domain" description="HTH luxR-type" evidence="2">
    <location>
        <begin position="109"/>
        <end position="166"/>
    </location>
</feature>
<dbReference type="RefSeq" id="WP_184151355.1">
    <property type="nucleotide sequence ID" value="NZ_JACHFM010000003.1"/>
</dbReference>
<comment type="caution">
    <text evidence="3">The sequence shown here is derived from an EMBL/GenBank/DDBJ whole genome shotgun (WGS) entry which is preliminary data.</text>
</comment>
<dbReference type="Gene3D" id="1.10.10.10">
    <property type="entry name" value="Winged helix-like DNA-binding domain superfamily/Winged helix DNA-binding domain"/>
    <property type="match status" value="1"/>
</dbReference>
<feature type="transmembrane region" description="Helical" evidence="1">
    <location>
        <begin position="61"/>
        <end position="82"/>
    </location>
</feature>
<dbReference type="SUPFAM" id="SSF46894">
    <property type="entry name" value="C-terminal effector domain of the bipartite response regulators"/>
    <property type="match status" value="1"/>
</dbReference>
<evidence type="ECO:0000259" key="2">
    <source>
        <dbReference type="SMART" id="SM00421"/>
    </source>
</evidence>
<evidence type="ECO:0000313" key="3">
    <source>
        <dbReference type="EMBL" id="MBB5223098.1"/>
    </source>
</evidence>
<dbReference type="GO" id="GO:0006355">
    <property type="term" value="P:regulation of DNA-templated transcription"/>
    <property type="evidence" value="ECO:0007669"/>
    <property type="project" value="InterPro"/>
</dbReference>
<name>A0A840SRF4_9RHOB</name>
<dbReference type="InterPro" id="IPR000792">
    <property type="entry name" value="Tscrpt_reg_LuxR_C"/>
</dbReference>
<proteinExistence type="predicted"/>
<dbReference type="GO" id="GO:0003677">
    <property type="term" value="F:DNA binding"/>
    <property type="evidence" value="ECO:0007669"/>
    <property type="project" value="UniProtKB-KW"/>
</dbReference>
<evidence type="ECO:0000313" key="4">
    <source>
        <dbReference type="Proteomes" id="UP000549457"/>
    </source>
</evidence>
<reference evidence="3 4" key="1">
    <citation type="submission" date="2020-08" db="EMBL/GenBank/DDBJ databases">
        <title>Genomic Encyclopedia of Type Strains, Phase IV (KMG-IV): sequencing the most valuable type-strain genomes for metagenomic binning, comparative biology and taxonomic classification.</title>
        <authorList>
            <person name="Goeker M."/>
        </authorList>
    </citation>
    <scope>NUCLEOTIDE SEQUENCE [LARGE SCALE GENOMIC DNA]</scope>
    <source>
        <strain evidence="3 4">DSM 101730</strain>
    </source>
</reference>
<protein>
    <submittedName>
        <fullName evidence="3">DNA-binding CsgD family transcriptional regulator</fullName>
    </submittedName>
</protein>
<keyword evidence="4" id="KW-1185">Reference proteome</keyword>
<keyword evidence="1" id="KW-1133">Transmembrane helix</keyword>
<dbReference type="InterPro" id="IPR016032">
    <property type="entry name" value="Sig_transdc_resp-reg_C-effctor"/>
</dbReference>
<gene>
    <name evidence="3" type="ORF">HNP73_003045</name>
</gene>
<accession>A0A840SRF4</accession>
<dbReference type="AlphaFoldDB" id="A0A840SRF4"/>
<keyword evidence="3" id="KW-0238">DNA-binding</keyword>
<organism evidence="3 4">
    <name type="scientific">Amaricoccus macauensis</name>
    <dbReference type="NCBI Taxonomy" id="57001"/>
    <lineage>
        <taxon>Bacteria</taxon>
        <taxon>Pseudomonadati</taxon>
        <taxon>Pseudomonadota</taxon>
        <taxon>Alphaproteobacteria</taxon>
        <taxon>Rhodobacterales</taxon>
        <taxon>Paracoccaceae</taxon>
        <taxon>Amaricoccus</taxon>
    </lineage>
</organism>
<feature type="transmembrane region" description="Helical" evidence="1">
    <location>
        <begin position="21"/>
        <end position="41"/>
    </location>
</feature>
<dbReference type="SMART" id="SM00421">
    <property type="entry name" value="HTH_LUXR"/>
    <property type="match status" value="1"/>
</dbReference>
<dbReference type="Proteomes" id="UP000549457">
    <property type="component" value="Unassembled WGS sequence"/>
</dbReference>